<dbReference type="Proteomes" id="UP000054383">
    <property type="component" value="Unassembled WGS sequence"/>
</dbReference>
<dbReference type="SUPFAM" id="SSF53335">
    <property type="entry name" value="S-adenosyl-L-methionine-dependent methyltransferases"/>
    <property type="match status" value="1"/>
</dbReference>
<evidence type="ECO:0000313" key="2">
    <source>
        <dbReference type="Proteomes" id="UP000054383"/>
    </source>
</evidence>
<dbReference type="EMBL" id="CVMT01000008">
    <property type="protein sequence ID" value="CRG90751.1"/>
    <property type="molecule type" value="Genomic_DNA"/>
</dbReference>
<evidence type="ECO:0000313" key="1">
    <source>
        <dbReference type="EMBL" id="CRG90751.1"/>
    </source>
</evidence>
<reference evidence="1 2" key="1">
    <citation type="submission" date="2015-04" db="EMBL/GenBank/DDBJ databases">
        <authorList>
            <person name="Syromyatnikov M.Y."/>
            <person name="Popov V.N."/>
        </authorList>
    </citation>
    <scope>NUCLEOTIDE SEQUENCE [LARGE SCALE GENOMIC DNA]</scope>
    <source>
        <strain evidence="1">WF-38-12</strain>
    </source>
</reference>
<dbReference type="PANTHER" id="PTHR43591:SF24">
    <property type="entry name" value="2-METHOXY-6-POLYPRENYL-1,4-BENZOQUINOL METHYLASE, MITOCHONDRIAL"/>
    <property type="match status" value="1"/>
</dbReference>
<evidence type="ECO:0008006" key="3">
    <source>
        <dbReference type="Google" id="ProtNLM"/>
    </source>
</evidence>
<gene>
    <name evidence="1" type="ORF">PISL3812_07796</name>
</gene>
<dbReference type="OrthoDB" id="2013972at2759"/>
<dbReference type="Pfam" id="PF13489">
    <property type="entry name" value="Methyltransf_23"/>
    <property type="match status" value="1"/>
</dbReference>
<dbReference type="GO" id="GO:0008168">
    <property type="term" value="F:methyltransferase activity"/>
    <property type="evidence" value="ECO:0007669"/>
    <property type="project" value="TreeGrafter"/>
</dbReference>
<name>A0A0U1M6Q5_TALIS</name>
<protein>
    <recommendedName>
        <fullName evidence="3">Methyltransferase domain-containing protein</fullName>
    </recommendedName>
</protein>
<dbReference type="InterPro" id="IPR029063">
    <property type="entry name" value="SAM-dependent_MTases_sf"/>
</dbReference>
<sequence>MHLSGASAFSSCLKIVTYCIENLQHPQDEDELNWLDLMDCLITTALDGQLHKAPIETNPQRILDLGCGTGRWCIDMGDLYPSAEVIGIDLSPCQPIMVPPNVCFELDDVEDDWTFSFQFDYIHARYMIGTIYDWSKFVYQCHESGGWVEFQDITHYRSTSNIRKPLRRYSLKWLDGCHMISESDSAILNPGSFLMNRMHEAGFVNIRIERKLLPLGSLTEDFSLTSDGHPGHGAPLEADRKHFANSLSRCGFESDDFQNLDANTPIEFHLVYGQKR</sequence>
<accession>A0A0U1M6Q5</accession>
<dbReference type="AlphaFoldDB" id="A0A0U1M6Q5"/>
<dbReference type="CDD" id="cd02440">
    <property type="entry name" value="AdoMet_MTases"/>
    <property type="match status" value="1"/>
</dbReference>
<dbReference type="STRING" id="28573.A0A0U1M6Q5"/>
<organism evidence="1 2">
    <name type="scientific">Talaromyces islandicus</name>
    <name type="common">Penicillium islandicum</name>
    <dbReference type="NCBI Taxonomy" id="28573"/>
    <lineage>
        <taxon>Eukaryota</taxon>
        <taxon>Fungi</taxon>
        <taxon>Dikarya</taxon>
        <taxon>Ascomycota</taxon>
        <taxon>Pezizomycotina</taxon>
        <taxon>Eurotiomycetes</taxon>
        <taxon>Eurotiomycetidae</taxon>
        <taxon>Eurotiales</taxon>
        <taxon>Trichocomaceae</taxon>
        <taxon>Talaromyces</taxon>
        <taxon>Talaromyces sect. Islandici</taxon>
    </lineage>
</organism>
<dbReference type="Gene3D" id="3.40.50.150">
    <property type="entry name" value="Vaccinia Virus protein VP39"/>
    <property type="match status" value="1"/>
</dbReference>
<keyword evidence="2" id="KW-1185">Reference proteome</keyword>
<dbReference type="PANTHER" id="PTHR43591">
    <property type="entry name" value="METHYLTRANSFERASE"/>
    <property type="match status" value="1"/>
</dbReference>
<proteinExistence type="predicted"/>